<sequence length="236" mass="26363">MALIEVKDLSAGYGNGDVLENISFSLKAGEFLSILGRNGSGKSTLIKALQGLLKNVSGQITVDGEDILSLKARQLAKKIAYVPQIFSFSFEFSVMETILMGRYIHQGRLGSISSSDSRMVEEVISLTQIDHLKDKKIAHLSGGERQRVFIARALAQDTPFLFLDEPSSHLDISYQVEIYQILKHLQEEKGKTILTTEHNINLVIPYSQRLMFLKEGKIRALGEPEKLITKEDIKDV</sequence>
<feature type="non-terminal residue" evidence="5">
    <location>
        <position position="236"/>
    </location>
</feature>
<keyword evidence="1" id="KW-0813">Transport</keyword>
<dbReference type="InterPro" id="IPR003439">
    <property type="entry name" value="ABC_transporter-like_ATP-bd"/>
</dbReference>
<name>A0A0F9IHF7_9ZZZZ</name>
<evidence type="ECO:0000256" key="1">
    <source>
        <dbReference type="ARBA" id="ARBA00022448"/>
    </source>
</evidence>
<evidence type="ECO:0000259" key="4">
    <source>
        <dbReference type="PROSITE" id="PS50893"/>
    </source>
</evidence>
<feature type="domain" description="ABC transporter" evidence="4">
    <location>
        <begin position="4"/>
        <end position="236"/>
    </location>
</feature>
<dbReference type="SUPFAM" id="SSF52540">
    <property type="entry name" value="P-loop containing nucleoside triphosphate hydrolases"/>
    <property type="match status" value="1"/>
</dbReference>
<keyword evidence="2" id="KW-0547">Nucleotide-binding</keyword>
<dbReference type="FunFam" id="3.40.50.300:FF:000134">
    <property type="entry name" value="Iron-enterobactin ABC transporter ATP-binding protein"/>
    <property type="match status" value="1"/>
</dbReference>
<dbReference type="GO" id="GO:0016887">
    <property type="term" value="F:ATP hydrolysis activity"/>
    <property type="evidence" value="ECO:0007669"/>
    <property type="project" value="InterPro"/>
</dbReference>
<dbReference type="InterPro" id="IPR027417">
    <property type="entry name" value="P-loop_NTPase"/>
</dbReference>
<accession>A0A0F9IHF7</accession>
<dbReference type="InterPro" id="IPR017871">
    <property type="entry name" value="ABC_transporter-like_CS"/>
</dbReference>
<dbReference type="SMART" id="SM00382">
    <property type="entry name" value="AAA"/>
    <property type="match status" value="1"/>
</dbReference>
<dbReference type="EMBL" id="LAZR01012412">
    <property type="protein sequence ID" value="KKM26957.1"/>
    <property type="molecule type" value="Genomic_DNA"/>
</dbReference>
<dbReference type="PROSITE" id="PS00211">
    <property type="entry name" value="ABC_TRANSPORTER_1"/>
    <property type="match status" value="1"/>
</dbReference>
<dbReference type="Pfam" id="PF00005">
    <property type="entry name" value="ABC_tran"/>
    <property type="match status" value="1"/>
</dbReference>
<reference evidence="5" key="1">
    <citation type="journal article" date="2015" name="Nature">
        <title>Complex archaea that bridge the gap between prokaryotes and eukaryotes.</title>
        <authorList>
            <person name="Spang A."/>
            <person name="Saw J.H."/>
            <person name="Jorgensen S.L."/>
            <person name="Zaremba-Niedzwiedzka K."/>
            <person name="Martijn J."/>
            <person name="Lind A.E."/>
            <person name="van Eijk R."/>
            <person name="Schleper C."/>
            <person name="Guy L."/>
            <person name="Ettema T.J."/>
        </authorList>
    </citation>
    <scope>NUCLEOTIDE SEQUENCE</scope>
</reference>
<gene>
    <name evidence="5" type="ORF">LCGC14_1579540</name>
</gene>
<evidence type="ECO:0000256" key="2">
    <source>
        <dbReference type="ARBA" id="ARBA00022741"/>
    </source>
</evidence>
<proteinExistence type="predicted"/>
<organism evidence="5">
    <name type="scientific">marine sediment metagenome</name>
    <dbReference type="NCBI Taxonomy" id="412755"/>
    <lineage>
        <taxon>unclassified sequences</taxon>
        <taxon>metagenomes</taxon>
        <taxon>ecological metagenomes</taxon>
    </lineage>
</organism>
<dbReference type="Gene3D" id="3.40.50.300">
    <property type="entry name" value="P-loop containing nucleotide triphosphate hydrolases"/>
    <property type="match status" value="1"/>
</dbReference>
<dbReference type="GO" id="GO:0005524">
    <property type="term" value="F:ATP binding"/>
    <property type="evidence" value="ECO:0007669"/>
    <property type="project" value="UniProtKB-KW"/>
</dbReference>
<dbReference type="CDD" id="cd03214">
    <property type="entry name" value="ABC_Iron-Siderophores_B12_Hemin"/>
    <property type="match status" value="1"/>
</dbReference>
<comment type="caution">
    <text evidence="5">The sequence shown here is derived from an EMBL/GenBank/DDBJ whole genome shotgun (WGS) entry which is preliminary data.</text>
</comment>
<dbReference type="PROSITE" id="PS50893">
    <property type="entry name" value="ABC_TRANSPORTER_2"/>
    <property type="match status" value="1"/>
</dbReference>
<protein>
    <recommendedName>
        <fullName evidence="4">ABC transporter domain-containing protein</fullName>
    </recommendedName>
</protein>
<dbReference type="PANTHER" id="PTHR42794:SF2">
    <property type="entry name" value="ABC TRANSPORTER ATP-BINDING PROTEIN"/>
    <property type="match status" value="1"/>
</dbReference>
<evidence type="ECO:0000256" key="3">
    <source>
        <dbReference type="ARBA" id="ARBA00022840"/>
    </source>
</evidence>
<keyword evidence="3" id="KW-0067">ATP-binding</keyword>
<evidence type="ECO:0000313" key="5">
    <source>
        <dbReference type="EMBL" id="KKM26957.1"/>
    </source>
</evidence>
<dbReference type="InterPro" id="IPR003593">
    <property type="entry name" value="AAA+_ATPase"/>
</dbReference>
<dbReference type="PANTHER" id="PTHR42794">
    <property type="entry name" value="HEMIN IMPORT ATP-BINDING PROTEIN HMUV"/>
    <property type="match status" value="1"/>
</dbReference>
<dbReference type="AlphaFoldDB" id="A0A0F9IHF7"/>